<reference evidence="1" key="2">
    <citation type="submission" date="2015-03" db="UniProtKB">
        <authorList>
            <consortium name="EnsemblPlants"/>
        </authorList>
    </citation>
    <scope>IDENTIFICATION</scope>
</reference>
<organism evidence="1">
    <name type="scientific">Oryza barthii</name>
    <dbReference type="NCBI Taxonomy" id="65489"/>
    <lineage>
        <taxon>Eukaryota</taxon>
        <taxon>Viridiplantae</taxon>
        <taxon>Streptophyta</taxon>
        <taxon>Embryophyta</taxon>
        <taxon>Tracheophyta</taxon>
        <taxon>Spermatophyta</taxon>
        <taxon>Magnoliopsida</taxon>
        <taxon>Liliopsida</taxon>
        <taxon>Poales</taxon>
        <taxon>Poaceae</taxon>
        <taxon>BOP clade</taxon>
        <taxon>Oryzoideae</taxon>
        <taxon>Oryzeae</taxon>
        <taxon>Oryzinae</taxon>
        <taxon>Oryza</taxon>
    </lineage>
</organism>
<evidence type="ECO:0000313" key="1">
    <source>
        <dbReference type="EnsemblPlants" id="OBART06G14110.1"/>
    </source>
</evidence>
<dbReference type="PaxDb" id="65489-OBART06G14110.1"/>
<sequence length="99" mass="11686">MMFSECSWVQSQLICRGFMKHDNCWTKHGEKESLNVAVNDEVSNVRNELDQDGFHHSTWPVLPVNFNHSCLDVLKERVHYACHASLRIKASWQRYRCLH</sequence>
<accession>A0A0D3GGD0</accession>
<dbReference type="EnsemblPlants" id="OBART06G14110.1">
    <property type="protein sequence ID" value="OBART06G14110.1"/>
    <property type="gene ID" value="OBART06G14110"/>
</dbReference>
<evidence type="ECO:0000313" key="2">
    <source>
        <dbReference type="Proteomes" id="UP000026960"/>
    </source>
</evidence>
<dbReference type="Proteomes" id="UP000026960">
    <property type="component" value="Chromosome 6"/>
</dbReference>
<dbReference type="AlphaFoldDB" id="A0A0D3GGD0"/>
<proteinExistence type="predicted"/>
<protein>
    <submittedName>
        <fullName evidence="1">Uncharacterized protein</fullName>
    </submittedName>
</protein>
<keyword evidence="2" id="KW-1185">Reference proteome</keyword>
<name>A0A0D3GGD0_9ORYZ</name>
<reference evidence="1" key="1">
    <citation type="journal article" date="2009" name="Rice">
        <title>De Novo Next Generation Sequencing of Plant Genomes.</title>
        <authorList>
            <person name="Rounsley S."/>
            <person name="Marri P.R."/>
            <person name="Yu Y."/>
            <person name="He R."/>
            <person name="Sisneros N."/>
            <person name="Goicoechea J.L."/>
            <person name="Lee S.J."/>
            <person name="Angelova A."/>
            <person name="Kudrna D."/>
            <person name="Luo M."/>
            <person name="Affourtit J."/>
            <person name="Desany B."/>
            <person name="Knight J."/>
            <person name="Niazi F."/>
            <person name="Egholm M."/>
            <person name="Wing R.A."/>
        </authorList>
    </citation>
    <scope>NUCLEOTIDE SEQUENCE [LARGE SCALE GENOMIC DNA]</scope>
    <source>
        <strain evidence="1">cv. IRGC 105608</strain>
    </source>
</reference>
<dbReference type="HOGENOM" id="CLU_2324092_0_0_1"/>
<dbReference type="Gramene" id="OBART06G14110.1">
    <property type="protein sequence ID" value="OBART06G14110.1"/>
    <property type="gene ID" value="OBART06G14110"/>
</dbReference>